<reference evidence="1 2" key="1">
    <citation type="submission" date="2020-11" db="EMBL/GenBank/DDBJ databases">
        <authorList>
            <person name="Lassalle F."/>
        </authorList>
    </citation>
    <scope>NUCLEOTIDE SEQUENCE [LARGE SCALE GENOMIC DNA]</scope>
    <source>
        <strain evidence="1 2">JC140</strain>
    </source>
</reference>
<sequence>MNHDGYADTFEPQELACIQRLFSGACAERGLSNRGDAANDLAARIFELYRQGVREEKDLRFHLHG</sequence>
<evidence type="ECO:0000313" key="2">
    <source>
        <dbReference type="Proteomes" id="UP000606921"/>
    </source>
</evidence>
<dbReference type="Proteomes" id="UP000606921">
    <property type="component" value="Unassembled WGS sequence"/>
</dbReference>
<name>A0ABN7JN30_9HYPH</name>
<dbReference type="EMBL" id="CABFWF030000012">
    <property type="protein sequence ID" value="CAD7039203.1"/>
    <property type="molecule type" value="Genomic_DNA"/>
</dbReference>
<gene>
    <name evidence="1" type="ORF">REJC140_00723</name>
</gene>
<comment type="caution">
    <text evidence="1">The sequence shown here is derived from an EMBL/GenBank/DDBJ whole genome shotgun (WGS) entry which is preliminary data.</text>
</comment>
<proteinExistence type="predicted"/>
<accession>A0ABN7JN30</accession>
<evidence type="ECO:0000313" key="1">
    <source>
        <dbReference type="EMBL" id="CAD7039203.1"/>
    </source>
</evidence>
<protein>
    <submittedName>
        <fullName evidence="1">Uncharacterized protein</fullName>
    </submittedName>
</protein>
<keyword evidence="2" id="KW-1185">Reference proteome</keyword>
<organism evidence="1 2">
    <name type="scientific">Pseudorhizobium endolithicum</name>
    <dbReference type="NCBI Taxonomy" id="1191678"/>
    <lineage>
        <taxon>Bacteria</taxon>
        <taxon>Pseudomonadati</taxon>
        <taxon>Pseudomonadota</taxon>
        <taxon>Alphaproteobacteria</taxon>
        <taxon>Hyphomicrobiales</taxon>
        <taxon>Rhizobiaceae</taxon>
        <taxon>Rhizobium/Agrobacterium group</taxon>
        <taxon>Pseudorhizobium</taxon>
    </lineage>
</organism>